<evidence type="ECO:0000256" key="4">
    <source>
        <dbReference type="ARBA" id="ARBA00023136"/>
    </source>
</evidence>
<feature type="transmembrane region" description="Helical" evidence="6">
    <location>
        <begin position="475"/>
        <end position="493"/>
    </location>
</feature>
<protein>
    <recommendedName>
        <fullName evidence="9">Amino acid permease/ SLC12A domain-containing protein</fullName>
    </recommendedName>
</protein>
<evidence type="ECO:0000256" key="2">
    <source>
        <dbReference type="ARBA" id="ARBA00022692"/>
    </source>
</evidence>
<evidence type="ECO:0000256" key="1">
    <source>
        <dbReference type="ARBA" id="ARBA00004141"/>
    </source>
</evidence>
<gene>
    <name evidence="7" type="ORF">VMCG_04893</name>
</gene>
<evidence type="ECO:0000313" key="8">
    <source>
        <dbReference type="Proteomes" id="UP000283895"/>
    </source>
</evidence>
<comment type="caution">
    <text evidence="7">The sequence shown here is derived from an EMBL/GenBank/DDBJ whole genome shotgun (WGS) entry which is preliminary data.</text>
</comment>
<feature type="transmembrane region" description="Helical" evidence="6">
    <location>
        <begin position="358"/>
        <end position="377"/>
    </location>
</feature>
<keyword evidence="2 6" id="KW-0812">Transmembrane</keyword>
<feature type="transmembrane region" description="Helical" evidence="6">
    <location>
        <begin position="96"/>
        <end position="118"/>
    </location>
</feature>
<dbReference type="InterPro" id="IPR002293">
    <property type="entry name" value="AA/rel_permease1"/>
</dbReference>
<accession>A0A423WMW4</accession>
<sequence>MPSWRKPFSKRDVDQGVTAEEEPEVADGSLRYVQVDQAGNGSDPTYQEATGAPVEVNSPLGYDVGPVTIIFLNISMMIGTGVYSTPSTILKGVGSVGLSMIYWALGFVTSITSFSVYLEFASYYSNRSGSEVVYLEQAYPRPKWLFPTAFAFQTIVLSFSSGNSIVLAEYLFATSGSSYTAWQLKGVAVADYTIATLQKFTDANELPVVMANTKFSYWFSNGVGIVKVLTLVFISITGLVVLGGHTKVENPLVNFEHPFEGKATAYGLTNSLYKIIFSYAGYTNAFNVVNEVKNPIKQIRRNGFISLSVVTALYILANIAYFAAGKSYLPKEDLAAAKQIAASLFLQNVFGTGRAVKGLNFLIALSSFGNLLAVLLGQSRVIRECGRQGVLPWPRFWASTKPLGTPLGPYFVKWLLTIIMILAPPAGDAFNFITDLQVYPSSIFSLLLSIGLYLVRWRRSRLNLPRPTFRAWDPVVIFTILLNLFLLVMPWYPPNGGQYAGDVSFWYATYVVTGIAIILGCVLYYWLWVWALPRFGGYRIRQEVLTFGAGAQSHRLVKVPVGELDVWDQTHDAVGRPVGVSPVVTEDGQDSEVKRAREVVATEKSAA</sequence>
<feature type="transmembrane region" description="Helical" evidence="6">
    <location>
        <begin position="64"/>
        <end position="84"/>
    </location>
</feature>
<dbReference type="EMBL" id="LKEA01000013">
    <property type="protein sequence ID" value="ROW04788.1"/>
    <property type="molecule type" value="Genomic_DNA"/>
</dbReference>
<proteinExistence type="predicted"/>
<dbReference type="AlphaFoldDB" id="A0A423WMW4"/>
<feature type="transmembrane region" description="Helical" evidence="6">
    <location>
        <begin position="224"/>
        <end position="243"/>
    </location>
</feature>
<keyword evidence="3 6" id="KW-1133">Transmembrane helix</keyword>
<keyword evidence="4 6" id="KW-0472">Membrane</keyword>
<name>A0A423WMW4_9PEZI</name>
<evidence type="ECO:0000256" key="6">
    <source>
        <dbReference type="SAM" id="Phobius"/>
    </source>
</evidence>
<dbReference type="GO" id="GO:0015179">
    <property type="term" value="F:L-amino acid transmembrane transporter activity"/>
    <property type="evidence" value="ECO:0007669"/>
    <property type="project" value="TreeGrafter"/>
</dbReference>
<feature type="region of interest" description="Disordered" evidence="5">
    <location>
        <begin position="1"/>
        <end position="24"/>
    </location>
</feature>
<feature type="transmembrane region" description="Helical" evidence="6">
    <location>
        <begin position="263"/>
        <end position="282"/>
    </location>
</feature>
<dbReference type="Gene3D" id="1.20.1740.10">
    <property type="entry name" value="Amino acid/polyamine transporter I"/>
    <property type="match status" value="1"/>
</dbReference>
<feature type="transmembrane region" description="Helical" evidence="6">
    <location>
        <begin position="438"/>
        <end position="455"/>
    </location>
</feature>
<evidence type="ECO:0000313" key="7">
    <source>
        <dbReference type="EMBL" id="ROW04788.1"/>
    </source>
</evidence>
<feature type="transmembrane region" description="Helical" evidence="6">
    <location>
        <begin position="505"/>
        <end position="532"/>
    </location>
</feature>
<dbReference type="InterPro" id="IPR050598">
    <property type="entry name" value="AminoAcid_Transporter"/>
</dbReference>
<evidence type="ECO:0000256" key="5">
    <source>
        <dbReference type="SAM" id="MobiDB-lite"/>
    </source>
</evidence>
<feature type="transmembrane region" description="Helical" evidence="6">
    <location>
        <begin position="407"/>
        <end position="426"/>
    </location>
</feature>
<reference evidence="7 8" key="1">
    <citation type="submission" date="2015-09" db="EMBL/GenBank/DDBJ databases">
        <title>Host preference determinants of Valsa canker pathogens revealed by comparative genomics.</title>
        <authorList>
            <person name="Yin Z."/>
            <person name="Huang L."/>
        </authorList>
    </citation>
    <scope>NUCLEOTIDE SEQUENCE [LARGE SCALE GENOMIC DNA]</scope>
    <source>
        <strain evidence="7 8">03-1</strain>
    </source>
</reference>
<comment type="subcellular location">
    <subcellularLocation>
        <location evidence="1">Membrane</location>
        <topology evidence="1">Multi-pass membrane protein</topology>
    </subcellularLocation>
</comment>
<dbReference type="PANTHER" id="PTHR11785:SF353">
    <property type="entry name" value="METHIONINE TRANSPORTER (EUROFUNG)"/>
    <property type="match status" value="1"/>
</dbReference>
<dbReference type="OrthoDB" id="5982228at2759"/>
<dbReference type="PANTHER" id="PTHR11785">
    <property type="entry name" value="AMINO ACID TRANSPORTER"/>
    <property type="match status" value="1"/>
</dbReference>
<feature type="transmembrane region" description="Helical" evidence="6">
    <location>
        <begin position="303"/>
        <end position="324"/>
    </location>
</feature>
<evidence type="ECO:0008006" key="9">
    <source>
        <dbReference type="Google" id="ProtNLM"/>
    </source>
</evidence>
<keyword evidence="8" id="KW-1185">Reference proteome</keyword>
<dbReference type="GO" id="GO:0016020">
    <property type="term" value="C:membrane"/>
    <property type="evidence" value="ECO:0007669"/>
    <property type="project" value="UniProtKB-SubCell"/>
</dbReference>
<dbReference type="Pfam" id="PF13520">
    <property type="entry name" value="AA_permease_2"/>
    <property type="match status" value="1"/>
</dbReference>
<dbReference type="Proteomes" id="UP000283895">
    <property type="component" value="Unassembled WGS sequence"/>
</dbReference>
<organism evidence="7 8">
    <name type="scientific">Cytospora schulzeri</name>
    <dbReference type="NCBI Taxonomy" id="448051"/>
    <lineage>
        <taxon>Eukaryota</taxon>
        <taxon>Fungi</taxon>
        <taxon>Dikarya</taxon>
        <taxon>Ascomycota</taxon>
        <taxon>Pezizomycotina</taxon>
        <taxon>Sordariomycetes</taxon>
        <taxon>Sordariomycetidae</taxon>
        <taxon>Diaporthales</taxon>
        <taxon>Cytosporaceae</taxon>
        <taxon>Cytospora</taxon>
    </lineage>
</organism>
<evidence type="ECO:0000256" key="3">
    <source>
        <dbReference type="ARBA" id="ARBA00022989"/>
    </source>
</evidence>
<dbReference type="STRING" id="356882.A0A423WMW4"/>